<dbReference type="InterPro" id="IPR027417">
    <property type="entry name" value="P-loop_NTPase"/>
</dbReference>
<evidence type="ECO:0000256" key="2">
    <source>
        <dbReference type="ARBA" id="ARBA00022741"/>
    </source>
</evidence>
<protein>
    <submittedName>
        <fullName evidence="6">Unannotated protein</fullName>
    </submittedName>
</protein>
<organism evidence="6">
    <name type="scientific">freshwater metagenome</name>
    <dbReference type="NCBI Taxonomy" id="449393"/>
    <lineage>
        <taxon>unclassified sequences</taxon>
        <taxon>metagenomes</taxon>
        <taxon>ecological metagenomes</taxon>
    </lineage>
</organism>
<evidence type="ECO:0000313" key="6">
    <source>
        <dbReference type="EMBL" id="CAB4683078.1"/>
    </source>
</evidence>
<dbReference type="PANTHER" id="PTHR42939:SF1">
    <property type="entry name" value="ABC TRANSPORTER ATP-BINDING PROTEIN ALBC-RELATED"/>
    <property type="match status" value="1"/>
</dbReference>
<dbReference type="InterPro" id="IPR003439">
    <property type="entry name" value="ABC_transporter-like_ATP-bd"/>
</dbReference>
<accession>A0A6J6NDA4</accession>
<keyword evidence="4" id="KW-0067">ATP-binding</keyword>
<dbReference type="GO" id="GO:0005524">
    <property type="term" value="F:ATP binding"/>
    <property type="evidence" value="ECO:0007669"/>
    <property type="project" value="UniProtKB-KW"/>
</dbReference>
<keyword evidence="1" id="KW-0813">Transport</keyword>
<dbReference type="InterPro" id="IPR003593">
    <property type="entry name" value="AAA+_ATPase"/>
</dbReference>
<keyword evidence="3" id="KW-0201">Cytochrome c-type biogenesis</keyword>
<dbReference type="Gene3D" id="3.40.50.300">
    <property type="entry name" value="P-loop containing nucleotide triphosphate hydrolases"/>
    <property type="match status" value="1"/>
</dbReference>
<dbReference type="GO" id="GO:0017004">
    <property type="term" value="P:cytochrome complex assembly"/>
    <property type="evidence" value="ECO:0007669"/>
    <property type="project" value="UniProtKB-KW"/>
</dbReference>
<dbReference type="EMBL" id="CAEZXP010000001">
    <property type="protein sequence ID" value="CAB4683078.1"/>
    <property type="molecule type" value="Genomic_DNA"/>
</dbReference>
<dbReference type="PROSITE" id="PS50893">
    <property type="entry name" value="ABC_TRANSPORTER_2"/>
    <property type="match status" value="1"/>
</dbReference>
<dbReference type="GO" id="GO:0022857">
    <property type="term" value="F:transmembrane transporter activity"/>
    <property type="evidence" value="ECO:0007669"/>
    <property type="project" value="InterPro"/>
</dbReference>
<evidence type="ECO:0000259" key="5">
    <source>
        <dbReference type="PROSITE" id="PS50893"/>
    </source>
</evidence>
<evidence type="ECO:0000256" key="3">
    <source>
        <dbReference type="ARBA" id="ARBA00022748"/>
    </source>
</evidence>
<dbReference type="AlphaFoldDB" id="A0A6J6NDA4"/>
<sequence length="192" mass="21393">MVRARNLSKRFDTRRIFDKVDIDLDVGGFLLVTGPNGSGKTTLLRVLAGLAAPTGGELELPVRGEIGYLGHEPLVYKQLTPHENLTLFARLYRVPDREQRIRSLLERFALWDVRDKEVATFSRGMQQRLGLGRVLLHEPKLLILDEPFNALDTAGAALLDEELATRSARAVVVATHDPERVEGLATERLGFA</sequence>
<evidence type="ECO:0000256" key="4">
    <source>
        <dbReference type="ARBA" id="ARBA00022840"/>
    </source>
</evidence>
<dbReference type="Pfam" id="PF00005">
    <property type="entry name" value="ABC_tran"/>
    <property type="match status" value="1"/>
</dbReference>
<keyword evidence="2" id="KW-0547">Nucleotide-binding</keyword>
<feature type="domain" description="ABC transporter" evidence="5">
    <location>
        <begin position="2"/>
        <end position="192"/>
    </location>
</feature>
<dbReference type="InterPro" id="IPR051782">
    <property type="entry name" value="ABC_Transporter_VariousFunc"/>
</dbReference>
<evidence type="ECO:0000256" key="1">
    <source>
        <dbReference type="ARBA" id="ARBA00022448"/>
    </source>
</evidence>
<name>A0A6J6NDA4_9ZZZZ</name>
<dbReference type="InterPro" id="IPR005895">
    <property type="entry name" value="ABC_transptr_haem_export_CcmA"/>
</dbReference>
<reference evidence="6" key="1">
    <citation type="submission" date="2020-05" db="EMBL/GenBank/DDBJ databases">
        <authorList>
            <person name="Chiriac C."/>
            <person name="Salcher M."/>
            <person name="Ghai R."/>
            <person name="Kavagutti S V."/>
        </authorList>
    </citation>
    <scope>NUCLEOTIDE SEQUENCE</scope>
</reference>
<dbReference type="GO" id="GO:0016887">
    <property type="term" value="F:ATP hydrolysis activity"/>
    <property type="evidence" value="ECO:0007669"/>
    <property type="project" value="InterPro"/>
</dbReference>
<dbReference type="PANTHER" id="PTHR42939">
    <property type="entry name" value="ABC TRANSPORTER ATP-BINDING PROTEIN ALBC-RELATED"/>
    <property type="match status" value="1"/>
</dbReference>
<gene>
    <name evidence="6" type="ORF">UFOPK2399_00083</name>
</gene>
<dbReference type="NCBIfam" id="TIGR01189">
    <property type="entry name" value="ccmA"/>
    <property type="match status" value="1"/>
</dbReference>
<proteinExistence type="predicted"/>
<dbReference type="SUPFAM" id="SSF52540">
    <property type="entry name" value="P-loop containing nucleoside triphosphate hydrolases"/>
    <property type="match status" value="1"/>
</dbReference>
<dbReference type="SMART" id="SM00382">
    <property type="entry name" value="AAA"/>
    <property type="match status" value="1"/>
</dbReference>